<dbReference type="Gene3D" id="3.30.420.10">
    <property type="entry name" value="Ribonuclease H-like superfamily/Ribonuclease H"/>
    <property type="match status" value="1"/>
</dbReference>
<evidence type="ECO:0000256" key="10">
    <source>
        <dbReference type="ARBA" id="ARBA00022801"/>
    </source>
</evidence>
<dbReference type="PANTHER" id="PTHR10954:SF18">
    <property type="entry name" value="RIBONUCLEASE HII"/>
    <property type="match status" value="1"/>
</dbReference>
<name>A0ABN2JHQ5_9MICO</name>
<evidence type="ECO:0000256" key="14">
    <source>
        <dbReference type="SAM" id="MobiDB-lite"/>
    </source>
</evidence>
<feature type="compositionally biased region" description="Low complexity" evidence="14">
    <location>
        <begin position="19"/>
        <end position="42"/>
    </location>
</feature>
<keyword evidence="11" id="KW-0464">Manganese</keyword>
<comment type="subcellular location">
    <subcellularLocation>
        <location evidence="4">Cytoplasm</location>
    </subcellularLocation>
</comment>
<dbReference type="InterPro" id="IPR024567">
    <property type="entry name" value="RNase_HII/HIII_dom"/>
</dbReference>
<evidence type="ECO:0000256" key="3">
    <source>
        <dbReference type="ARBA" id="ARBA00004065"/>
    </source>
</evidence>
<dbReference type="InterPro" id="IPR022898">
    <property type="entry name" value="RNase_HII"/>
</dbReference>
<dbReference type="SUPFAM" id="SSF53098">
    <property type="entry name" value="Ribonuclease H-like"/>
    <property type="match status" value="1"/>
</dbReference>
<evidence type="ECO:0000259" key="15">
    <source>
        <dbReference type="PROSITE" id="PS51975"/>
    </source>
</evidence>
<evidence type="ECO:0000256" key="5">
    <source>
        <dbReference type="ARBA" id="ARBA00007383"/>
    </source>
</evidence>
<keyword evidence="6" id="KW-0963">Cytoplasm</keyword>
<evidence type="ECO:0000256" key="7">
    <source>
        <dbReference type="ARBA" id="ARBA00022722"/>
    </source>
</evidence>
<comment type="similarity">
    <text evidence="5 13">Belongs to the RNase HII family.</text>
</comment>
<evidence type="ECO:0000256" key="8">
    <source>
        <dbReference type="ARBA" id="ARBA00022723"/>
    </source>
</evidence>
<dbReference type="NCBIfam" id="NF000595">
    <property type="entry name" value="PRK00015.1-3"/>
    <property type="match status" value="1"/>
</dbReference>
<dbReference type="Proteomes" id="UP001501138">
    <property type="component" value="Unassembled WGS sequence"/>
</dbReference>
<organism evidence="16 17">
    <name type="scientific">Isoptericola hypogeus</name>
    <dbReference type="NCBI Taxonomy" id="300179"/>
    <lineage>
        <taxon>Bacteria</taxon>
        <taxon>Bacillati</taxon>
        <taxon>Actinomycetota</taxon>
        <taxon>Actinomycetes</taxon>
        <taxon>Micrococcales</taxon>
        <taxon>Promicromonosporaceae</taxon>
        <taxon>Isoptericola</taxon>
    </lineage>
</organism>
<feature type="binding site" evidence="12">
    <location>
        <position position="166"/>
    </location>
    <ligand>
        <name>a divalent metal cation</name>
        <dbReference type="ChEBI" id="CHEBI:60240"/>
    </ligand>
</feature>
<evidence type="ECO:0000256" key="6">
    <source>
        <dbReference type="ARBA" id="ARBA00022490"/>
    </source>
</evidence>
<comment type="function">
    <text evidence="3 13">Endonuclease that specifically degrades the RNA of RNA-DNA hybrids.</text>
</comment>
<evidence type="ECO:0000256" key="2">
    <source>
        <dbReference type="ARBA" id="ARBA00001946"/>
    </source>
</evidence>
<evidence type="ECO:0000313" key="16">
    <source>
        <dbReference type="EMBL" id="GAA1727656.1"/>
    </source>
</evidence>
<dbReference type="PANTHER" id="PTHR10954">
    <property type="entry name" value="RIBONUCLEASE H2 SUBUNIT A"/>
    <property type="match status" value="1"/>
</dbReference>
<comment type="catalytic activity">
    <reaction evidence="1 12 13">
        <text>Endonucleolytic cleavage to 5'-phosphomonoester.</text>
        <dbReference type="EC" id="3.1.26.4"/>
    </reaction>
</comment>
<gene>
    <name evidence="16" type="ORF">GCM10009809_24220</name>
</gene>
<keyword evidence="10 12" id="KW-0378">Hydrolase</keyword>
<dbReference type="InterPro" id="IPR001352">
    <property type="entry name" value="RNase_HII/HIII"/>
</dbReference>
<evidence type="ECO:0000313" key="17">
    <source>
        <dbReference type="Proteomes" id="UP001501138"/>
    </source>
</evidence>
<feature type="binding site" evidence="12">
    <location>
        <position position="69"/>
    </location>
    <ligand>
        <name>a divalent metal cation</name>
        <dbReference type="ChEBI" id="CHEBI:60240"/>
    </ligand>
</feature>
<protein>
    <recommendedName>
        <fullName evidence="13">Ribonuclease</fullName>
        <ecNumber evidence="13">3.1.26.4</ecNumber>
    </recommendedName>
</protein>
<dbReference type="InterPro" id="IPR036397">
    <property type="entry name" value="RNaseH_sf"/>
</dbReference>
<comment type="caution">
    <text evidence="16">The sequence shown here is derived from an EMBL/GenBank/DDBJ whole genome shotgun (WGS) entry which is preliminary data.</text>
</comment>
<dbReference type="PROSITE" id="PS51975">
    <property type="entry name" value="RNASE_H_2"/>
    <property type="match status" value="1"/>
</dbReference>
<dbReference type="EMBL" id="BAAAPM010000004">
    <property type="protein sequence ID" value="GAA1727656.1"/>
    <property type="molecule type" value="Genomic_DNA"/>
</dbReference>
<evidence type="ECO:0000256" key="13">
    <source>
        <dbReference type="RuleBase" id="RU003515"/>
    </source>
</evidence>
<keyword evidence="17" id="KW-1185">Reference proteome</keyword>
<dbReference type="InterPro" id="IPR012337">
    <property type="entry name" value="RNaseH-like_sf"/>
</dbReference>
<evidence type="ECO:0000256" key="1">
    <source>
        <dbReference type="ARBA" id="ARBA00000077"/>
    </source>
</evidence>
<keyword evidence="8 12" id="KW-0479">Metal-binding</keyword>
<dbReference type="EC" id="3.1.26.4" evidence="13"/>
<proteinExistence type="inferred from homology"/>
<sequence length="308" mass="31900">MTSLPESVRRPTPPRRRSGAPGTTATAGATDPAVPARATRGAGKARRSPTLRQERSLLAGGARLVAGMDEVGRGSLAGPVSVGVVVVDAATRTAPQGLADSKLLTPAARTALVPHVQRWAVAWAVGHAGPAEIDAHGIVAALRLAGRRALAQVRRACGDVDVVLLDGSHDWLSRGDIDLFEAAASDPVLGPDVPEPAVRTLVKADLQCSSVAGASVLAKVERDELLVRLARQYPVYAWDQNKGYSAPAHLEALRRHGATPQHRRSWNLRALADDPSAGEGAAASLDAASALAAGEATTLVALDGMMAR</sequence>
<evidence type="ECO:0000256" key="11">
    <source>
        <dbReference type="ARBA" id="ARBA00023211"/>
    </source>
</evidence>
<evidence type="ECO:0000256" key="4">
    <source>
        <dbReference type="ARBA" id="ARBA00004496"/>
    </source>
</evidence>
<feature type="region of interest" description="Disordered" evidence="14">
    <location>
        <begin position="1"/>
        <end position="54"/>
    </location>
</feature>
<feature type="domain" description="RNase H type-2" evidence="15">
    <location>
        <begin position="63"/>
        <end position="278"/>
    </location>
</feature>
<comment type="cofactor">
    <cofactor evidence="2">
        <name>Mg(2+)</name>
        <dbReference type="ChEBI" id="CHEBI:18420"/>
    </cofactor>
</comment>
<dbReference type="Pfam" id="PF01351">
    <property type="entry name" value="RNase_HII"/>
    <property type="match status" value="1"/>
</dbReference>
<feature type="binding site" evidence="12">
    <location>
        <position position="70"/>
    </location>
    <ligand>
        <name>a divalent metal cation</name>
        <dbReference type="ChEBI" id="CHEBI:60240"/>
    </ligand>
</feature>
<reference evidence="16 17" key="1">
    <citation type="journal article" date="2019" name="Int. J. Syst. Evol. Microbiol.">
        <title>The Global Catalogue of Microorganisms (GCM) 10K type strain sequencing project: providing services to taxonomists for standard genome sequencing and annotation.</title>
        <authorList>
            <consortium name="The Broad Institute Genomics Platform"/>
            <consortium name="The Broad Institute Genome Sequencing Center for Infectious Disease"/>
            <person name="Wu L."/>
            <person name="Ma J."/>
        </authorList>
    </citation>
    <scope>NUCLEOTIDE SEQUENCE [LARGE SCALE GENOMIC DNA]</scope>
    <source>
        <strain evidence="16 17">JCM 15589</strain>
    </source>
</reference>
<comment type="cofactor">
    <cofactor evidence="12">
        <name>Mn(2+)</name>
        <dbReference type="ChEBI" id="CHEBI:29035"/>
    </cofactor>
    <cofactor evidence="12">
        <name>Mg(2+)</name>
        <dbReference type="ChEBI" id="CHEBI:18420"/>
    </cofactor>
    <text evidence="12">Manganese or magnesium. Binds 1 divalent metal ion per monomer in the absence of substrate. May bind a second metal ion after substrate binding.</text>
</comment>
<dbReference type="CDD" id="cd07182">
    <property type="entry name" value="RNase_HII_bacteria_HII_like"/>
    <property type="match status" value="1"/>
</dbReference>
<evidence type="ECO:0000256" key="9">
    <source>
        <dbReference type="ARBA" id="ARBA00022759"/>
    </source>
</evidence>
<keyword evidence="9 12" id="KW-0255">Endonuclease</keyword>
<evidence type="ECO:0000256" key="12">
    <source>
        <dbReference type="PROSITE-ProRule" id="PRU01319"/>
    </source>
</evidence>
<accession>A0ABN2JHQ5</accession>
<keyword evidence="7 12" id="KW-0540">Nuclease</keyword>